<evidence type="ECO:0000256" key="5">
    <source>
        <dbReference type="ARBA" id="ARBA00022989"/>
    </source>
</evidence>
<sequence length="287" mass="32151">MAFKKEKTEEQSHYYAGQKKGLWWKYLLAVFIILIYLLPLYVLLMQSLKSSTDLSSSMSFPDVWYFENYISAIKGGTIFRAIKNSAIITLCTVVLEVIFACLAAYPLSRNDTKWNRFIRSIFMGVMMIPPLTILVGVYSVLVSISATNSYWGIILTNIAFGLPMSVFLFTNFIGSIPRDLDEASIIDGANVLQTFFHIILPQLKPIIATVVIIHGVAAWNEYAYSIYILQKPELQSITLCIKKYFSSVTNDYSGAAAAAILAILPLTVVYLILQDSFVQSQVDSAIK</sequence>
<dbReference type="PANTHER" id="PTHR43744">
    <property type="entry name" value="ABC TRANSPORTER PERMEASE PROTEIN MG189-RELATED-RELATED"/>
    <property type="match status" value="1"/>
</dbReference>
<evidence type="ECO:0000256" key="2">
    <source>
        <dbReference type="ARBA" id="ARBA00022448"/>
    </source>
</evidence>
<keyword evidence="3" id="KW-1003">Cell membrane</keyword>
<feature type="transmembrane region" description="Helical" evidence="7">
    <location>
        <begin position="86"/>
        <end position="108"/>
    </location>
</feature>
<evidence type="ECO:0000313" key="10">
    <source>
        <dbReference type="Proteomes" id="UP000280696"/>
    </source>
</evidence>
<evidence type="ECO:0000256" key="7">
    <source>
        <dbReference type="RuleBase" id="RU363032"/>
    </source>
</evidence>
<name>A0A3A9ASK9_9FIRM</name>
<dbReference type="SUPFAM" id="SSF161098">
    <property type="entry name" value="MetI-like"/>
    <property type="match status" value="1"/>
</dbReference>
<dbReference type="InterPro" id="IPR035906">
    <property type="entry name" value="MetI-like_sf"/>
</dbReference>
<evidence type="ECO:0000256" key="3">
    <source>
        <dbReference type="ARBA" id="ARBA00022475"/>
    </source>
</evidence>
<organism evidence="9 10">
    <name type="scientific">Parablautia intestinalis</name>
    <dbReference type="NCBI Taxonomy" id="2320100"/>
    <lineage>
        <taxon>Bacteria</taxon>
        <taxon>Bacillati</taxon>
        <taxon>Bacillota</taxon>
        <taxon>Clostridia</taxon>
        <taxon>Lachnospirales</taxon>
        <taxon>Lachnospiraceae</taxon>
        <taxon>Parablautia</taxon>
    </lineage>
</organism>
<keyword evidence="2 7" id="KW-0813">Transport</keyword>
<dbReference type="RefSeq" id="WP_120465645.1">
    <property type="nucleotide sequence ID" value="NZ_CATAJS010000016.1"/>
</dbReference>
<evidence type="ECO:0000313" key="9">
    <source>
        <dbReference type="EMBL" id="RKI94034.1"/>
    </source>
</evidence>
<accession>A0A3A9ASK9</accession>
<dbReference type="OrthoDB" id="9771544at2"/>
<evidence type="ECO:0000256" key="1">
    <source>
        <dbReference type="ARBA" id="ARBA00004651"/>
    </source>
</evidence>
<keyword evidence="5 7" id="KW-1133">Transmembrane helix</keyword>
<protein>
    <submittedName>
        <fullName evidence="9">Carbohydrate ABC transporter permease</fullName>
    </submittedName>
</protein>
<feature type="transmembrane region" description="Helical" evidence="7">
    <location>
        <begin position="150"/>
        <end position="169"/>
    </location>
</feature>
<dbReference type="GO" id="GO:0055085">
    <property type="term" value="P:transmembrane transport"/>
    <property type="evidence" value="ECO:0007669"/>
    <property type="project" value="InterPro"/>
</dbReference>
<dbReference type="Gene3D" id="1.10.3720.10">
    <property type="entry name" value="MetI-like"/>
    <property type="match status" value="1"/>
</dbReference>
<evidence type="ECO:0000259" key="8">
    <source>
        <dbReference type="PROSITE" id="PS50928"/>
    </source>
</evidence>
<feature type="transmembrane region" description="Helical" evidence="7">
    <location>
        <begin position="21"/>
        <end position="44"/>
    </location>
</feature>
<feature type="transmembrane region" description="Helical" evidence="7">
    <location>
        <begin position="120"/>
        <end position="144"/>
    </location>
</feature>
<feature type="transmembrane region" description="Helical" evidence="7">
    <location>
        <begin position="252"/>
        <end position="273"/>
    </location>
</feature>
<dbReference type="CDD" id="cd06261">
    <property type="entry name" value="TM_PBP2"/>
    <property type="match status" value="1"/>
</dbReference>
<keyword evidence="10" id="KW-1185">Reference proteome</keyword>
<dbReference type="GO" id="GO:0005886">
    <property type="term" value="C:plasma membrane"/>
    <property type="evidence" value="ECO:0007669"/>
    <property type="project" value="UniProtKB-SubCell"/>
</dbReference>
<dbReference type="AlphaFoldDB" id="A0A3A9ASK9"/>
<comment type="caution">
    <text evidence="9">The sequence shown here is derived from an EMBL/GenBank/DDBJ whole genome shotgun (WGS) entry which is preliminary data.</text>
</comment>
<reference evidence="9 10" key="1">
    <citation type="submission" date="2018-09" db="EMBL/GenBank/DDBJ databases">
        <title>Murine metabolic-syndrome-specific gut microbial biobank.</title>
        <authorList>
            <person name="Liu C."/>
        </authorList>
    </citation>
    <scope>NUCLEOTIDE SEQUENCE [LARGE SCALE GENOMIC DNA]</scope>
    <source>
        <strain evidence="9 10">0.1xD8-82</strain>
    </source>
</reference>
<keyword evidence="6 7" id="KW-0472">Membrane</keyword>
<dbReference type="Pfam" id="PF00528">
    <property type="entry name" value="BPD_transp_1"/>
    <property type="match status" value="1"/>
</dbReference>
<evidence type="ECO:0000256" key="4">
    <source>
        <dbReference type="ARBA" id="ARBA00022692"/>
    </source>
</evidence>
<proteinExistence type="inferred from homology"/>
<comment type="subcellular location">
    <subcellularLocation>
        <location evidence="1 7">Cell membrane</location>
        <topology evidence="1 7">Multi-pass membrane protein</topology>
    </subcellularLocation>
</comment>
<feature type="domain" description="ABC transmembrane type-1" evidence="8">
    <location>
        <begin position="82"/>
        <end position="273"/>
    </location>
</feature>
<dbReference type="InterPro" id="IPR000515">
    <property type="entry name" value="MetI-like"/>
</dbReference>
<gene>
    <name evidence="9" type="ORF">D7V94_00155</name>
</gene>
<dbReference type="PANTHER" id="PTHR43744:SF3">
    <property type="entry name" value="LACTOSE TRANSPORT SYSTEM PERMEASE PROTEIN LACG"/>
    <property type="match status" value="1"/>
</dbReference>
<keyword evidence="4 7" id="KW-0812">Transmembrane</keyword>
<comment type="similarity">
    <text evidence="7">Belongs to the binding-protein-dependent transport system permease family.</text>
</comment>
<dbReference type="PROSITE" id="PS50928">
    <property type="entry name" value="ABC_TM1"/>
    <property type="match status" value="1"/>
</dbReference>
<dbReference type="EMBL" id="RAYQ01000001">
    <property type="protein sequence ID" value="RKI94034.1"/>
    <property type="molecule type" value="Genomic_DNA"/>
</dbReference>
<dbReference type="Proteomes" id="UP000280696">
    <property type="component" value="Unassembled WGS sequence"/>
</dbReference>
<evidence type="ECO:0000256" key="6">
    <source>
        <dbReference type="ARBA" id="ARBA00023136"/>
    </source>
</evidence>